<proteinExistence type="predicted"/>
<protein>
    <submittedName>
        <fullName evidence="1">Uncharacterized protein</fullName>
    </submittedName>
</protein>
<gene>
    <name evidence="1" type="ORF">QR46_0854</name>
</gene>
<evidence type="ECO:0000313" key="1">
    <source>
        <dbReference type="EMBL" id="KWX15144.1"/>
    </source>
</evidence>
<dbReference type="AlphaFoldDB" id="A0A132NYJ6"/>
<evidence type="ECO:0000313" key="2">
    <source>
        <dbReference type="Proteomes" id="UP000070089"/>
    </source>
</evidence>
<accession>A0A132NYJ6</accession>
<dbReference type="EMBL" id="JXTI01000014">
    <property type="protein sequence ID" value="KWX15144.1"/>
    <property type="molecule type" value="Genomic_DNA"/>
</dbReference>
<reference evidence="1 2" key="1">
    <citation type="journal article" date="2015" name="Mol. Biochem. Parasitol.">
        <title>Identification of polymorphic genes for use in assemblage B genotyping assays through comparative genomics of multiple assemblage B Giardia duodenalis isolates.</title>
        <authorList>
            <person name="Wielinga C."/>
            <person name="Thompson R.C."/>
            <person name="Monis P."/>
            <person name="Ryan U."/>
        </authorList>
    </citation>
    <scope>NUCLEOTIDE SEQUENCE [LARGE SCALE GENOMIC DNA]</scope>
    <source>
        <strain evidence="1 2">BAH15c1</strain>
    </source>
</reference>
<dbReference type="OrthoDB" id="10257027at2759"/>
<sequence length="543" mass="60465">MSKGEACTDAETVSKSTLLATMLDAIQVTFPATADVLAHLFDTIESKPQIAKLESQNSSENLPRTTNVKLPGRRFSLWMLQKIITNWIDGQPSSTLKRLLTCILSSSRYYSSVCCFILHNLTDRTRVTLVDKLLLHQCTIMDGSPALSESLLCSRHLTDFFAESSEVARSYFLVDTRLICLQLRCMIKQDTSYFGIFLLDCSRKVGEPWHWQSVTEVQYFAGDHVHCPQLFDIVHIKYVSKETHCAPLYEVALVLCTNTSVYFVTFLVVIASSIAIREPRVHKSHSTADFLGALFSKQEAQAKRTFTLLDFFYIANSGHEHPYLCILSPFLPVLFAVSGEFLESFFLERGDGGCTILGILTSASHVPIILTAEGKAYRVSVTHKHGRKCMPHLTIEELAPIKCSTPLWTITMAPNTTMVVLEQGRVLVTDPGSDQTELIEKQLAKPPCKGTDAIAHALIALRSGDSPPLCRIISIGLLRISPTLTCVIVAGRTWNRGGLLAVYDTVKWNIRVYSTIFPVTYLNGKRMLSRWALLDGALLRGPN</sequence>
<dbReference type="Proteomes" id="UP000070089">
    <property type="component" value="Unassembled WGS sequence"/>
</dbReference>
<dbReference type="VEuPathDB" id="GiardiaDB:QR46_0854"/>
<organism evidence="1 2">
    <name type="scientific">Giardia duodenalis assemblage B</name>
    <dbReference type="NCBI Taxonomy" id="1394984"/>
    <lineage>
        <taxon>Eukaryota</taxon>
        <taxon>Metamonada</taxon>
        <taxon>Diplomonadida</taxon>
        <taxon>Hexamitidae</taxon>
        <taxon>Giardiinae</taxon>
        <taxon>Giardia</taxon>
    </lineage>
</organism>
<name>A0A132NYJ6_GIAIN</name>
<comment type="caution">
    <text evidence="1">The sequence shown here is derived from an EMBL/GenBank/DDBJ whole genome shotgun (WGS) entry which is preliminary data.</text>
</comment>